<evidence type="ECO:0000313" key="3">
    <source>
        <dbReference type="Proteomes" id="UP001611494"/>
    </source>
</evidence>
<gene>
    <name evidence="2" type="ORF">ACH49Z_11140</name>
</gene>
<protein>
    <submittedName>
        <fullName evidence="2">Uncharacterized protein</fullName>
    </submittedName>
</protein>
<dbReference type="EMBL" id="JBIRYL010000001">
    <property type="protein sequence ID" value="MFI2230396.1"/>
    <property type="molecule type" value="Genomic_DNA"/>
</dbReference>
<dbReference type="RefSeq" id="WP_397061794.1">
    <property type="nucleotide sequence ID" value="NZ_JBIRYL010000001.1"/>
</dbReference>
<comment type="caution">
    <text evidence="2">The sequence shown here is derived from an EMBL/GenBank/DDBJ whole genome shotgun (WGS) entry which is preliminary data.</text>
</comment>
<organism evidence="2 3">
    <name type="scientific">Nocardia testacea</name>
    <dbReference type="NCBI Taxonomy" id="248551"/>
    <lineage>
        <taxon>Bacteria</taxon>
        <taxon>Bacillati</taxon>
        <taxon>Actinomycetota</taxon>
        <taxon>Actinomycetes</taxon>
        <taxon>Mycobacteriales</taxon>
        <taxon>Nocardiaceae</taxon>
        <taxon>Nocardia</taxon>
    </lineage>
</organism>
<feature type="chain" id="PRO_5046559806" evidence="1">
    <location>
        <begin position="25"/>
        <end position="67"/>
    </location>
</feature>
<accession>A0ABW7VUZ0</accession>
<feature type="signal peptide" evidence="1">
    <location>
        <begin position="1"/>
        <end position="24"/>
    </location>
</feature>
<keyword evidence="3" id="KW-1185">Reference proteome</keyword>
<dbReference type="Proteomes" id="UP001611494">
    <property type="component" value="Unassembled WGS sequence"/>
</dbReference>
<name>A0ABW7VUZ0_9NOCA</name>
<evidence type="ECO:0000313" key="2">
    <source>
        <dbReference type="EMBL" id="MFI2230396.1"/>
    </source>
</evidence>
<reference evidence="2 3" key="1">
    <citation type="submission" date="2024-10" db="EMBL/GenBank/DDBJ databases">
        <title>The Natural Products Discovery Center: Release of the First 8490 Sequenced Strains for Exploring Actinobacteria Biosynthetic Diversity.</title>
        <authorList>
            <person name="Kalkreuter E."/>
            <person name="Kautsar S.A."/>
            <person name="Yang D."/>
            <person name="Bader C.D."/>
            <person name="Teijaro C.N."/>
            <person name="Fluegel L."/>
            <person name="Davis C.M."/>
            <person name="Simpson J.R."/>
            <person name="Lauterbach L."/>
            <person name="Steele A.D."/>
            <person name="Gui C."/>
            <person name="Meng S."/>
            <person name="Li G."/>
            <person name="Viehrig K."/>
            <person name="Ye F."/>
            <person name="Su P."/>
            <person name="Kiefer A.F."/>
            <person name="Nichols A."/>
            <person name="Cepeda A.J."/>
            <person name="Yan W."/>
            <person name="Fan B."/>
            <person name="Jiang Y."/>
            <person name="Adhikari A."/>
            <person name="Zheng C.-J."/>
            <person name="Schuster L."/>
            <person name="Cowan T.M."/>
            <person name="Smanski M.J."/>
            <person name="Chevrette M.G."/>
            <person name="De Carvalho L.P.S."/>
            <person name="Shen B."/>
        </authorList>
    </citation>
    <scope>NUCLEOTIDE SEQUENCE [LARGE SCALE GENOMIC DNA]</scope>
    <source>
        <strain evidence="2 3">NPDC019377</strain>
    </source>
</reference>
<evidence type="ECO:0000256" key="1">
    <source>
        <dbReference type="SAM" id="SignalP"/>
    </source>
</evidence>
<proteinExistence type="predicted"/>
<keyword evidence="1" id="KW-0732">Signal</keyword>
<sequence>MRNIVRGGILAVALLAAPVATATAAPVGVPLELPRAAERAGADDTGLVCTMQYPPTLPCLLASLSAG</sequence>